<feature type="region of interest" description="Disordered" evidence="1">
    <location>
        <begin position="1"/>
        <end position="59"/>
    </location>
</feature>
<feature type="compositionally biased region" description="Low complexity" evidence="1">
    <location>
        <begin position="14"/>
        <end position="59"/>
    </location>
</feature>
<name>A0A6J4TQD3_9BACT</name>
<accession>A0A6J4TQD3</accession>
<evidence type="ECO:0000313" key="2">
    <source>
        <dbReference type="EMBL" id="CAA9529025.1"/>
    </source>
</evidence>
<dbReference type="AlphaFoldDB" id="A0A6J4TQD3"/>
<gene>
    <name evidence="2" type="ORF">AVDCRST_MAG73-752</name>
</gene>
<dbReference type="EMBL" id="CADCWE010000044">
    <property type="protein sequence ID" value="CAA9529025.1"/>
    <property type="molecule type" value="Genomic_DNA"/>
</dbReference>
<proteinExistence type="predicted"/>
<protein>
    <submittedName>
        <fullName evidence="2">Uncharacterized protein</fullName>
    </submittedName>
</protein>
<organism evidence="2">
    <name type="scientific">uncultured Thermomicrobiales bacterium</name>
    <dbReference type="NCBI Taxonomy" id="1645740"/>
    <lineage>
        <taxon>Bacteria</taxon>
        <taxon>Pseudomonadati</taxon>
        <taxon>Thermomicrobiota</taxon>
        <taxon>Thermomicrobia</taxon>
        <taxon>Thermomicrobiales</taxon>
        <taxon>environmental samples</taxon>
    </lineage>
</organism>
<reference evidence="2" key="1">
    <citation type="submission" date="2020-02" db="EMBL/GenBank/DDBJ databases">
        <authorList>
            <person name="Meier V. D."/>
        </authorList>
    </citation>
    <scope>NUCLEOTIDE SEQUENCE</scope>
    <source>
        <strain evidence="2">AVDCRST_MAG73</strain>
    </source>
</reference>
<evidence type="ECO:0000256" key="1">
    <source>
        <dbReference type="SAM" id="MobiDB-lite"/>
    </source>
</evidence>
<sequence>MIRSRVRGLGAAGAGAQLAPPVSPGAAPSPGMAVSAIGARPAAPGAARSARATTRPPSA</sequence>